<dbReference type="STRING" id="1249627.D779_0230"/>
<dbReference type="InterPro" id="IPR001054">
    <property type="entry name" value="A/G_cyclase"/>
</dbReference>
<dbReference type="CDD" id="cd07302">
    <property type="entry name" value="CHD"/>
    <property type="match status" value="1"/>
</dbReference>
<dbReference type="AlphaFoldDB" id="W9UVE8"/>
<accession>W9UVE8</accession>
<evidence type="ECO:0000313" key="3">
    <source>
        <dbReference type="Proteomes" id="UP000019460"/>
    </source>
</evidence>
<feature type="domain" description="Guanylate cyclase" evidence="1">
    <location>
        <begin position="1"/>
        <end position="86"/>
    </location>
</feature>
<proteinExistence type="predicted"/>
<evidence type="ECO:0000259" key="1">
    <source>
        <dbReference type="PROSITE" id="PS50125"/>
    </source>
</evidence>
<comment type="caution">
    <text evidence="2">The sequence shown here is derived from an EMBL/GenBank/DDBJ whole genome shotgun (WGS) entry which is preliminary data.</text>
</comment>
<dbReference type="PANTHER" id="PTHR43081:SF1">
    <property type="entry name" value="ADENYLATE CYCLASE, TERMINAL-DIFFERENTIATION SPECIFIC"/>
    <property type="match status" value="1"/>
</dbReference>
<dbReference type="GO" id="GO:0004016">
    <property type="term" value="F:adenylate cyclase activity"/>
    <property type="evidence" value="ECO:0007669"/>
    <property type="project" value="UniProtKB-ARBA"/>
</dbReference>
<dbReference type="eggNOG" id="COG2114">
    <property type="taxonomic scope" value="Bacteria"/>
</dbReference>
<name>W9UVE8_9GAMM</name>
<dbReference type="Pfam" id="PF00211">
    <property type="entry name" value="Guanylate_cyc"/>
    <property type="match status" value="1"/>
</dbReference>
<dbReference type="PANTHER" id="PTHR43081">
    <property type="entry name" value="ADENYLATE CYCLASE, TERMINAL-DIFFERENTIATION SPECIFIC-RELATED"/>
    <property type="match status" value="1"/>
</dbReference>
<protein>
    <submittedName>
        <fullName evidence="2">Adenylate cyclase</fullName>
    </submittedName>
</protein>
<dbReference type="InterPro" id="IPR050697">
    <property type="entry name" value="Adenylyl/Guanylyl_Cyclase_3/4"/>
</dbReference>
<reference evidence="2 3" key="1">
    <citation type="submission" date="2012-11" db="EMBL/GenBank/DDBJ databases">
        <title>Genome assembly of Thiorhodococcus sp. AK35.</title>
        <authorList>
            <person name="Nupur N."/>
            <person name="Khatri I."/>
            <person name="Subramanian S."/>
            <person name="Pinnaka A."/>
        </authorList>
    </citation>
    <scope>NUCLEOTIDE SEQUENCE [LARGE SCALE GENOMIC DNA]</scope>
    <source>
        <strain evidence="2 3">AK35</strain>
    </source>
</reference>
<sequence length="208" mass="22302">MIGDACLGLWIAAGAGGMARERGRACAAALEILAAVESFNAARPDGGIPIRIGLHFGEVCLGDVGAGEHFEYRAVGDVVNTATRIEQASKRLGTRILVSGEVREGLEGFAIRDLGWFGLAGKRTPVHLYELMGRADDGDGEIRDLIRDFEDALAAMQQGDWTRAGEGFETLARRRDDGPSRFFAGLCADSGQRPPLVDGIRVVRFDAK</sequence>
<dbReference type="PROSITE" id="PS50125">
    <property type="entry name" value="GUANYLATE_CYCLASE_2"/>
    <property type="match status" value="1"/>
</dbReference>
<dbReference type="GO" id="GO:0035556">
    <property type="term" value="P:intracellular signal transduction"/>
    <property type="evidence" value="ECO:0007669"/>
    <property type="project" value="InterPro"/>
</dbReference>
<dbReference type="EMBL" id="AONC01000111">
    <property type="protein sequence ID" value="EXJ11059.1"/>
    <property type="molecule type" value="Genomic_DNA"/>
</dbReference>
<dbReference type="Proteomes" id="UP000019460">
    <property type="component" value="Unassembled WGS sequence"/>
</dbReference>
<keyword evidence="3" id="KW-1185">Reference proteome</keyword>
<dbReference type="SUPFAM" id="SSF55073">
    <property type="entry name" value="Nucleotide cyclase"/>
    <property type="match status" value="1"/>
</dbReference>
<organism evidence="2 3">
    <name type="scientific">Imhoffiella purpurea</name>
    <dbReference type="NCBI Taxonomy" id="1249627"/>
    <lineage>
        <taxon>Bacteria</taxon>
        <taxon>Pseudomonadati</taxon>
        <taxon>Pseudomonadota</taxon>
        <taxon>Gammaproteobacteria</taxon>
        <taxon>Chromatiales</taxon>
        <taxon>Chromatiaceae</taxon>
        <taxon>Imhoffiella</taxon>
    </lineage>
</organism>
<evidence type="ECO:0000313" key="2">
    <source>
        <dbReference type="EMBL" id="EXJ11059.1"/>
    </source>
</evidence>
<dbReference type="GO" id="GO:0009190">
    <property type="term" value="P:cyclic nucleotide biosynthetic process"/>
    <property type="evidence" value="ECO:0007669"/>
    <property type="project" value="InterPro"/>
</dbReference>
<dbReference type="InterPro" id="IPR029787">
    <property type="entry name" value="Nucleotide_cyclase"/>
</dbReference>
<dbReference type="Gene3D" id="3.30.70.1230">
    <property type="entry name" value="Nucleotide cyclase"/>
    <property type="match status" value="1"/>
</dbReference>
<gene>
    <name evidence="2" type="ORF">D779_0230</name>
</gene>